<dbReference type="GO" id="GO:0051287">
    <property type="term" value="F:NAD binding"/>
    <property type="evidence" value="ECO:0007669"/>
    <property type="project" value="InterPro"/>
</dbReference>
<dbReference type="EMBL" id="AEJB01000570">
    <property type="protein sequence ID" value="ELP62870.1"/>
    <property type="molecule type" value="Genomic_DNA"/>
</dbReference>
<dbReference type="InterPro" id="IPR006140">
    <property type="entry name" value="D-isomer_DH_NAD-bd"/>
</dbReference>
<dbReference type="SUPFAM" id="SSF52283">
    <property type="entry name" value="Formate/glycerate dehydrogenase catalytic domain-like"/>
    <property type="match status" value="1"/>
</dbReference>
<gene>
    <name evidence="4" type="primary">pdxB_7</name>
    <name evidence="4" type="ORF">STRTUCAR8_07474</name>
</gene>
<keyword evidence="5" id="KW-1185">Reference proteome</keyword>
<dbReference type="PATRIC" id="fig|698760.3.peg.8209"/>
<evidence type="ECO:0000256" key="2">
    <source>
        <dbReference type="ARBA" id="ARBA00023027"/>
    </source>
</evidence>
<evidence type="ECO:0000256" key="1">
    <source>
        <dbReference type="ARBA" id="ARBA00023002"/>
    </source>
</evidence>
<protein>
    <submittedName>
        <fullName evidence="4">4-phosphoerythronate dehydrogenase</fullName>
        <ecNumber evidence="4">1.1.1.290</ecNumber>
    </submittedName>
</protein>
<dbReference type="EC" id="1.1.1.290" evidence="4"/>
<dbReference type="GO" id="GO:0030267">
    <property type="term" value="F:glyoxylate reductase (NADPH) activity"/>
    <property type="evidence" value="ECO:0007669"/>
    <property type="project" value="TreeGrafter"/>
</dbReference>
<feature type="domain" description="D-isomer specific 2-hydroxyacid dehydrogenase NAD-binding" evidence="3">
    <location>
        <begin position="130"/>
        <end position="303"/>
    </location>
</feature>
<dbReference type="GO" id="GO:0033711">
    <property type="term" value="F:4-phosphoerythronate dehydrogenase activity"/>
    <property type="evidence" value="ECO:0007669"/>
    <property type="project" value="UniProtKB-EC"/>
</dbReference>
<dbReference type="SUPFAM" id="SSF51735">
    <property type="entry name" value="NAD(P)-binding Rossmann-fold domains"/>
    <property type="match status" value="1"/>
</dbReference>
<dbReference type="InterPro" id="IPR036291">
    <property type="entry name" value="NAD(P)-bd_dom_sf"/>
</dbReference>
<keyword evidence="2" id="KW-0520">NAD</keyword>
<dbReference type="Proteomes" id="UP000010931">
    <property type="component" value="Unassembled WGS sequence"/>
</dbReference>
<dbReference type="PANTHER" id="PTHR10996">
    <property type="entry name" value="2-HYDROXYACID DEHYDROGENASE-RELATED"/>
    <property type="match status" value="1"/>
</dbReference>
<sequence>MPPMSAVPTPHLPVALFAMDPVHLPELFPPALMERLGELARIDPSLVVQDFTDPAAATALAEAEVLITGWGCPHIDAEVLAAAPRLHTVLHAAGSVRSLLGDAVWERGLTVSSAVQANALPVAEYTLAAVLLAGKDAFGLRERFRRERVHPAPHEYTHVGNLGRRVGVIGASRVGRRVLELLRPFELTLTLYDPYVDAEAAEALGATSLPLEELLRTSDIVTLHAPDIPETYRMLDRDRLALIPDGGVLINTSRGALVDHDALTAELVSGRLGAVLDVTEPEPLPAASPLYDLPNVFLTPHIAGSLGNELARLGRTVVDELALLDAGLRPAHQVRHSDLARSA</sequence>
<comment type="caution">
    <text evidence="4">The sequence shown here is derived from an EMBL/GenBank/DDBJ whole genome shotgun (WGS) entry which is preliminary data.</text>
</comment>
<dbReference type="PANTHER" id="PTHR10996:SF178">
    <property type="entry name" value="2-HYDROXYACID DEHYDROGENASE YGL185C-RELATED"/>
    <property type="match status" value="1"/>
</dbReference>
<accession>L7EWV1</accession>
<evidence type="ECO:0000313" key="5">
    <source>
        <dbReference type="Proteomes" id="UP000010931"/>
    </source>
</evidence>
<evidence type="ECO:0000313" key="4">
    <source>
        <dbReference type="EMBL" id="ELP62870.1"/>
    </source>
</evidence>
<dbReference type="GeneID" id="97402900"/>
<dbReference type="AlphaFoldDB" id="L7EWV1"/>
<dbReference type="RefSeq" id="WP_006382189.1">
    <property type="nucleotide sequence ID" value="NZ_AEJB01000570.1"/>
</dbReference>
<name>L7EWV1_STRT8</name>
<proteinExistence type="predicted"/>
<dbReference type="Gene3D" id="3.40.50.720">
    <property type="entry name" value="NAD(P)-binding Rossmann-like Domain"/>
    <property type="match status" value="2"/>
</dbReference>
<dbReference type="Pfam" id="PF02826">
    <property type="entry name" value="2-Hacid_dh_C"/>
    <property type="match status" value="1"/>
</dbReference>
<dbReference type="GO" id="GO:0005829">
    <property type="term" value="C:cytosol"/>
    <property type="evidence" value="ECO:0007669"/>
    <property type="project" value="TreeGrafter"/>
</dbReference>
<dbReference type="GO" id="GO:0016618">
    <property type="term" value="F:hydroxypyruvate reductase [NAD(P)H] activity"/>
    <property type="evidence" value="ECO:0007669"/>
    <property type="project" value="TreeGrafter"/>
</dbReference>
<dbReference type="STRING" id="85558.T45_01984"/>
<dbReference type="InterPro" id="IPR029753">
    <property type="entry name" value="D-isomer_DH_CS"/>
</dbReference>
<keyword evidence="1 4" id="KW-0560">Oxidoreductase</keyword>
<dbReference type="CDD" id="cd12167">
    <property type="entry name" value="2-Hacid_dh_8"/>
    <property type="match status" value="1"/>
</dbReference>
<reference evidence="4 5" key="1">
    <citation type="journal article" date="2011" name="Plasmid">
        <title>Streptomyces turgidiscabies Car8 contains a modular pathogenicity island that shares virulence genes with other actinobacterial plant pathogens.</title>
        <authorList>
            <person name="Huguet-Tapia J.C."/>
            <person name="Badger J.H."/>
            <person name="Loria R."/>
            <person name="Pettis G.S."/>
        </authorList>
    </citation>
    <scope>NUCLEOTIDE SEQUENCE [LARGE SCALE GENOMIC DNA]</scope>
    <source>
        <strain evidence="4 5">Car8</strain>
    </source>
</reference>
<evidence type="ECO:0000259" key="3">
    <source>
        <dbReference type="Pfam" id="PF02826"/>
    </source>
</evidence>
<dbReference type="PROSITE" id="PS00670">
    <property type="entry name" value="D_2_HYDROXYACID_DH_2"/>
    <property type="match status" value="1"/>
</dbReference>
<dbReference type="InterPro" id="IPR050223">
    <property type="entry name" value="D-isomer_2-hydroxyacid_DH"/>
</dbReference>
<organism evidence="4 5">
    <name type="scientific">Streptomyces turgidiscabies (strain Car8)</name>
    <dbReference type="NCBI Taxonomy" id="698760"/>
    <lineage>
        <taxon>Bacteria</taxon>
        <taxon>Bacillati</taxon>
        <taxon>Actinomycetota</taxon>
        <taxon>Actinomycetes</taxon>
        <taxon>Kitasatosporales</taxon>
        <taxon>Streptomycetaceae</taxon>
        <taxon>Streptomyces</taxon>
    </lineage>
</organism>